<reference evidence="2" key="1">
    <citation type="submission" date="2021-02" db="EMBL/GenBank/DDBJ databases">
        <authorList>
            <person name="Nowell W R."/>
        </authorList>
    </citation>
    <scope>NUCLEOTIDE SEQUENCE</scope>
</reference>
<keyword evidence="1" id="KW-0732">Signal</keyword>
<dbReference type="Proteomes" id="UP000663873">
    <property type="component" value="Unassembled WGS sequence"/>
</dbReference>
<gene>
    <name evidence="2" type="ORF">UJA718_LOCUS41906</name>
</gene>
<name>A0A821PZ58_9BILA</name>
<dbReference type="EMBL" id="CAJOBP010051576">
    <property type="protein sequence ID" value="CAF4815140.1"/>
    <property type="molecule type" value="Genomic_DNA"/>
</dbReference>
<evidence type="ECO:0008006" key="4">
    <source>
        <dbReference type="Google" id="ProtNLM"/>
    </source>
</evidence>
<evidence type="ECO:0000313" key="2">
    <source>
        <dbReference type="EMBL" id="CAF4815140.1"/>
    </source>
</evidence>
<evidence type="ECO:0000313" key="3">
    <source>
        <dbReference type="Proteomes" id="UP000663873"/>
    </source>
</evidence>
<protein>
    <recommendedName>
        <fullName evidence="4">VCBS repeat-containing protein</fullName>
    </recommendedName>
</protein>
<dbReference type="InterPro" id="IPR013517">
    <property type="entry name" value="FG-GAP"/>
</dbReference>
<feature type="non-terminal residue" evidence="2">
    <location>
        <position position="1"/>
    </location>
</feature>
<comment type="caution">
    <text evidence="2">The sequence shown here is derived from an EMBL/GenBank/DDBJ whole genome shotgun (WGS) entry which is preliminary data.</text>
</comment>
<dbReference type="SUPFAM" id="SSF69318">
    <property type="entry name" value="Integrin alpha N-terminal domain"/>
    <property type="match status" value="1"/>
</dbReference>
<dbReference type="Pfam" id="PF13517">
    <property type="entry name" value="FG-GAP_3"/>
    <property type="match status" value="1"/>
</dbReference>
<sequence>IPYSVTSADFNHDKVLNLVVTGEGANNIFVLLGINDGTFGNSTIYTTGSFSSTSAAVGDFNKVSTSNTVVVSTLLDTLCVLFGSRNGPFLFKKKLIL</sequence>
<evidence type="ECO:0000256" key="1">
    <source>
        <dbReference type="ARBA" id="ARBA00022729"/>
    </source>
</evidence>
<accession>A0A821PZ58</accession>
<keyword evidence="3" id="KW-1185">Reference proteome</keyword>
<dbReference type="InterPro" id="IPR028994">
    <property type="entry name" value="Integrin_alpha_N"/>
</dbReference>
<dbReference type="AlphaFoldDB" id="A0A821PZ58"/>
<organism evidence="2 3">
    <name type="scientific">Rotaria socialis</name>
    <dbReference type="NCBI Taxonomy" id="392032"/>
    <lineage>
        <taxon>Eukaryota</taxon>
        <taxon>Metazoa</taxon>
        <taxon>Spiralia</taxon>
        <taxon>Gnathifera</taxon>
        <taxon>Rotifera</taxon>
        <taxon>Eurotatoria</taxon>
        <taxon>Bdelloidea</taxon>
        <taxon>Philodinida</taxon>
        <taxon>Philodinidae</taxon>
        <taxon>Rotaria</taxon>
    </lineage>
</organism>
<proteinExistence type="predicted"/>